<reference evidence="1" key="1">
    <citation type="submission" date="2022-10" db="EMBL/GenBank/DDBJ databases">
        <title>Complete Genome of Trichothecium roseum strain YXFP-22015, a Plant Pathogen Isolated from Citrus.</title>
        <authorList>
            <person name="Wang Y."/>
            <person name="Zhu L."/>
        </authorList>
    </citation>
    <scope>NUCLEOTIDE SEQUENCE</scope>
    <source>
        <strain evidence="1">YXFP-22015</strain>
    </source>
</reference>
<accession>A0ACC0VDY1</accession>
<dbReference type="EMBL" id="CM047940">
    <property type="protein sequence ID" value="KAI9904318.1"/>
    <property type="molecule type" value="Genomic_DNA"/>
</dbReference>
<sequence>MAAVPPGEATTPRLKSHFSSYDDDAADRKPKRSTVGAWWSESMRHPGRGMARDVRNRLAVYKSDFTDGWDWRITPGVLRTYFFNLITLLAFSMRMYTTTDNYYGVNEAIMSSAMAALVFGLFSAQPLTLVGAGGIISIFQSTMYSMLVLCDSREIFPQFMAWTGIWAALFLWAFAVFNVCDVMRYATEFLSESFGLYLAAMYFSQALKELVRDNEDIGHPDLDSVTMMLAAMYLFFIYLSETIASSPYRGVKIRTFLTNYSFMGITILWIIFSNIWPAALKVDLERLPVLKPFELTLNRAWVVDFWSLDFDYTYYTLPCGFLMSIFLFLDHNISSLNAQSRQYPLKKPGGLHWDLYLLGLTTFIASVLGLPVPGGLNPHATMHTDCLTEGRSVMCVGQPSKDGNSVKMVEKLIASYVLEQRVTHIFVGLLMLLTVGTPAVYLLQYIPHAILGGVFFVLSLGLLESNSIVEKLGFLQMDTHWVTYLHNNAHVSPQRILSWALVQLLYTSFILVTSRSHALIFAPLFFAAIISPIRVRLMPMLFGQQAVNALDGFLATNPCLLESLGGRAAMSINEAEEARDSMCHWPDRRHGVTRQRIPPADATHSLEL</sequence>
<proteinExistence type="predicted"/>
<keyword evidence="2" id="KW-1185">Reference proteome</keyword>
<dbReference type="Proteomes" id="UP001163324">
    <property type="component" value="Chromosome 1"/>
</dbReference>
<evidence type="ECO:0000313" key="2">
    <source>
        <dbReference type="Proteomes" id="UP001163324"/>
    </source>
</evidence>
<comment type="caution">
    <text evidence="1">The sequence shown here is derived from an EMBL/GenBank/DDBJ whole genome shotgun (WGS) entry which is preliminary data.</text>
</comment>
<gene>
    <name evidence="1" type="ORF">N3K66_000847</name>
</gene>
<evidence type="ECO:0000313" key="1">
    <source>
        <dbReference type="EMBL" id="KAI9904318.1"/>
    </source>
</evidence>
<name>A0ACC0VDY1_9HYPO</name>
<protein>
    <submittedName>
        <fullName evidence="1">Uncharacterized protein</fullName>
    </submittedName>
</protein>
<organism evidence="1 2">
    <name type="scientific">Trichothecium roseum</name>
    <dbReference type="NCBI Taxonomy" id="47278"/>
    <lineage>
        <taxon>Eukaryota</taxon>
        <taxon>Fungi</taxon>
        <taxon>Dikarya</taxon>
        <taxon>Ascomycota</taxon>
        <taxon>Pezizomycotina</taxon>
        <taxon>Sordariomycetes</taxon>
        <taxon>Hypocreomycetidae</taxon>
        <taxon>Hypocreales</taxon>
        <taxon>Hypocreales incertae sedis</taxon>
        <taxon>Trichothecium</taxon>
    </lineage>
</organism>